<feature type="transmembrane region" description="Helical" evidence="17">
    <location>
        <begin position="256"/>
        <end position="277"/>
    </location>
</feature>
<dbReference type="GO" id="GO:0007601">
    <property type="term" value="P:visual perception"/>
    <property type="evidence" value="ECO:0007669"/>
    <property type="project" value="UniProtKB-KW"/>
</dbReference>
<dbReference type="GO" id="GO:0005223">
    <property type="term" value="F:intracellularly cGMP-activated cation channel activity"/>
    <property type="evidence" value="ECO:0007669"/>
    <property type="project" value="Ensembl"/>
</dbReference>
<organism evidence="19 20">
    <name type="scientific">Pseudonaja textilis</name>
    <name type="common">Eastern brown snake</name>
    <dbReference type="NCBI Taxonomy" id="8673"/>
    <lineage>
        <taxon>Eukaryota</taxon>
        <taxon>Metazoa</taxon>
        <taxon>Chordata</taxon>
        <taxon>Craniata</taxon>
        <taxon>Vertebrata</taxon>
        <taxon>Euteleostomi</taxon>
        <taxon>Lepidosauria</taxon>
        <taxon>Squamata</taxon>
        <taxon>Bifurcata</taxon>
        <taxon>Unidentata</taxon>
        <taxon>Episquamata</taxon>
        <taxon>Toxicofera</taxon>
        <taxon>Serpentes</taxon>
        <taxon>Colubroidea</taxon>
        <taxon>Elapidae</taxon>
        <taxon>Hydrophiinae</taxon>
        <taxon>Pseudonaja</taxon>
    </lineage>
</organism>
<dbReference type="PROSITE" id="PS00888">
    <property type="entry name" value="CNMP_BINDING_1"/>
    <property type="match status" value="1"/>
</dbReference>
<accession>A0A670YGH0</accession>
<evidence type="ECO:0000313" key="20">
    <source>
        <dbReference type="Proteomes" id="UP000472273"/>
    </source>
</evidence>
<sequence length="573" mass="65898">NCNGDLLVLLNAVEDKYNHCPTTCTSINSPEIIINEYAQIQLQDMVQKLRERTATYKEKVTNPIISSPEVSPTASPAAKEEKKEEKKEESKPEEKPSSTVKKRSAKEYMKKFKLPETIDPFIDRRYIMWLFLVTVAYNWNCWFIPLRLVFPVQTSSNIIYWIAVDVLSDICYICDLLLFQPRVQFVRGGDIIVSKNRKKELRTLKPSGLVIPFDVLYIIFGFSTIFRANKIMKPLTFFEFNDKLEAIMDKAYIYRVIRTIGYLLFALHINACIYYWASAYEGLGSTKWVYDGEGNMYLRCYYWAVRTLITIGGLPEPVTLFEVIFQLMNFFIGVFVFSGLIGQMRDIIGAATAGQNYYRACMDDTVDYMNTYTIPWLVQNRVRTWYEYTWDSQGMLDESELLEQMPGKMQLDIATDVNFAIVRKVDLFKECESQMICDMLLKLKSIVYLPGDFVCKKGEIGREMYIIKQGEVQVLGGPDGTKVLVTLKAGAVFGEISLLAASGGNRRTANVIAHGFANLFILDKKTLNEILVHYPESERHLRKKGKYVFLMSMCRKNIAMLSPMIHYCILPGY</sequence>
<dbReference type="GO" id="GO:0001750">
    <property type="term" value="C:photoreceptor outer segment"/>
    <property type="evidence" value="ECO:0007669"/>
    <property type="project" value="Ensembl"/>
</dbReference>
<evidence type="ECO:0000256" key="16">
    <source>
        <dbReference type="SAM" id="MobiDB-lite"/>
    </source>
</evidence>
<keyword evidence="7 17" id="KW-1133">Transmembrane helix</keyword>
<evidence type="ECO:0000256" key="2">
    <source>
        <dbReference type="ARBA" id="ARBA00022448"/>
    </source>
</evidence>
<evidence type="ECO:0000256" key="4">
    <source>
        <dbReference type="ARBA" id="ARBA00022606"/>
    </source>
</evidence>
<dbReference type="PROSITE" id="PS50042">
    <property type="entry name" value="CNMP_BINDING_3"/>
    <property type="match status" value="1"/>
</dbReference>
<evidence type="ECO:0000256" key="9">
    <source>
        <dbReference type="ARBA" id="ARBA00023065"/>
    </source>
</evidence>
<evidence type="ECO:0000256" key="5">
    <source>
        <dbReference type="ARBA" id="ARBA00022692"/>
    </source>
</evidence>
<feature type="transmembrane region" description="Helical" evidence="17">
    <location>
        <begin position="158"/>
        <end position="179"/>
    </location>
</feature>
<protein>
    <submittedName>
        <fullName evidence="19">Cyclic nucleotide gated channel subunit beta 3</fullName>
    </submittedName>
</protein>
<dbReference type="PROSITE" id="PS00889">
    <property type="entry name" value="CNMP_BINDING_2"/>
    <property type="match status" value="1"/>
</dbReference>
<dbReference type="Gene3D" id="1.10.287.630">
    <property type="entry name" value="Helix hairpin bin"/>
    <property type="match status" value="1"/>
</dbReference>
<dbReference type="InterPro" id="IPR014710">
    <property type="entry name" value="RmlC-like_jellyroll"/>
</dbReference>
<feature type="region of interest" description="Disordered" evidence="16">
    <location>
        <begin position="65"/>
        <end position="102"/>
    </location>
</feature>
<comment type="catalytic activity">
    <reaction evidence="15">
        <text>Na(+)(in) = Na(+)(out)</text>
        <dbReference type="Rhea" id="RHEA:34963"/>
        <dbReference type="ChEBI" id="CHEBI:29101"/>
    </reaction>
</comment>
<keyword evidence="8" id="KW-0142">cGMP-binding</keyword>
<evidence type="ECO:0000256" key="17">
    <source>
        <dbReference type="SAM" id="Phobius"/>
    </source>
</evidence>
<dbReference type="GO" id="GO:0005886">
    <property type="term" value="C:plasma membrane"/>
    <property type="evidence" value="ECO:0007669"/>
    <property type="project" value="Ensembl"/>
</dbReference>
<dbReference type="SUPFAM" id="SSF81324">
    <property type="entry name" value="Voltage-gated potassium channels"/>
    <property type="match status" value="1"/>
</dbReference>
<evidence type="ECO:0000256" key="7">
    <source>
        <dbReference type="ARBA" id="ARBA00022989"/>
    </source>
</evidence>
<dbReference type="GO" id="GO:0005222">
    <property type="term" value="F:intracellularly cAMP-activated cation channel activity"/>
    <property type="evidence" value="ECO:0007669"/>
    <property type="project" value="Ensembl"/>
</dbReference>
<dbReference type="OMA" id="FRVCMDH"/>
<evidence type="ECO:0000256" key="3">
    <source>
        <dbReference type="ARBA" id="ARBA00022535"/>
    </source>
</evidence>
<dbReference type="GO" id="GO:0030553">
    <property type="term" value="F:cGMP binding"/>
    <property type="evidence" value="ECO:0007669"/>
    <property type="project" value="UniProtKB-KW"/>
</dbReference>
<feature type="compositionally biased region" description="Basic and acidic residues" evidence="16">
    <location>
        <begin position="78"/>
        <end position="96"/>
    </location>
</feature>
<feature type="transmembrane region" description="Helical" evidence="17">
    <location>
        <begin position="126"/>
        <end position="146"/>
    </location>
</feature>
<dbReference type="InterPro" id="IPR050866">
    <property type="entry name" value="CNG_cation_channel"/>
</dbReference>
<dbReference type="GO" id="GO:0044877">
    <property type="term" value="F:protein-containing complex binding"/>
    <property type="evidence" value="ECO:0007669"/>
    <property type="project" value="TreeGrafter"/>
</dbReference>
<evidence type="ECO:0000313" key="19">
    <source>
        <dbReference type="Ensembl" id="ENSPTXP00000008582.1"/>
    </source>
</evidence>
<keyword evidence="5 17" id="KW-0812">Transmembrane</keyword>
<name>A0A670YGH0_PSETE</name>
<reference evidence="19" key="2">
    <citation type="submission" date="2025-09" db="UniProtKB">
        <authorList>
            <consortium name="Ensembl"/>
        </authorList>
    </citation>
    <scope>IDENTIFICATION</scope>
</reference>
<dbReference type="InterPro" id="IPR000595">
    <property type="entry name" value="cNMP-bd_dom"/>
</dbReference>
<dbReference type="PANTHER" id="PTHR45638">
    <property type="entry name" value="CYCLIC NUCLEOTIDE-GATED CATION CHANNEL SUBUNIT A"/>
    <property type="match status" value="1"/>
</dbReference>
<dbReference type="InterPro" id="IPR018488">
    <property type="entry name" value="cNMP-bd_CS"/>
</dbReference>
<dbReference type="FunFam" id="1.10.287.630:FF:000001">
    <property type="entry name" value="Cyclic nucleotide-gated channel alpha 3"/>
    <property type="match status" value="1"/>
</dbReference>
<dbReference type="PANTHER" id="PTHR45638:SF8">
    <property type="entry name" value="CYCLIC NUCLEOTIDE-GATED CATION CHANNEL BETA-3"/>
    <property type="match status" value="1"/>
</dbReference>
<dbReference type="FunFam" id="2.60.120.10:FF:000020">
    <property type="entry name" value="Cyclic nucleotide-gated channel beta 3"/>
    <property type="match status" value="1"/>
</dbReference>
<keyword evidence="4" id="KW-0716">Sensory transduction</keyword>
<evidence type="ECO:0000256" key="15">
    <source>
        <dbReference type="ARBA" id="ARBA00036239"/>
    </source>
</evidence>
<dbReference type="FunFam" id="1.10.287.70:FF:000072">
    <property type="entry name" value="Cyclic nucleotide gated channel beta 3"/>
    <property type="match status" value="1"/>
</dbReference>
<keyword evidence="12" id="KW-0407">Ion channel</keyword>
<keyword evidence="13" id="KW-0844">Vision</keyword>
<keyword evidence="6" id="KW-0547">Nucleotide-binding</keyword>
<evidence type="ECO:0000256" key="13">
    <source>
        <dbReference type="ARBA" id="ARBA00023305"/>
    </source>
</evidence>
<feature type="domain" description="Cyclic nucleotide-binding" evidence="18">
    <location>
        <begin position="427"/>
        <end position="531"/>
    </location>
</feature>
<evidence type="ECO:0000256" key="12">
    <source>
        <dbReference type="ARBA" id="ARBA00023303"/>
    </source>
</evidence>
<dbReference type="Gene3D" id="2.60.120.10">
    <property type="entry name" value="Jelly Rolls"/>
    <property type="match status" value="1"/>
</dbReference>
<evidence type="ECO:0000256" key="10">
    <source>
        <dbReference type="ARBA" id="ARBA00023136"/>
    </source>
</evidence>
<comment type="subcellular location">
    <subcellularLocation>
        <location evidence="1">Membrane</location>
        <topology evidence="1">Multi-pass membrane protein</topology>
    </subcellularLocation>
</comment>
<evidence type="ECO:0000256" key="11">
    <source>
        <dbReference type="ARBA" id="ARBA00023286"/>
    </source>
</evidence>
<keyword evidence="9" id="KW-0406">Ion transport</keyword>
<dbReference type="CDD" id="cd00038">
    <property type="entry name" value="CAP_ED"/>
    <property type="match status" value="1"/>
</dbReference>
<gene>
    <name evidence="19" type="primary">CNGB3</name>
</gene>
<dbReference type="SUPFAM" id="SSF51206">
    <property type="entry name" value="cAMP-binding domain-like"/>
    <property type="match status" value="1"/>
</dbReference>
<evidence type="ECO:0000256" key="1">
    <source>
        <dbReference type="ARBA" id="ARBA00004141"/>
    </source>
</evidence>
<dbReference type="GeneTree" id="ENSGT00940000154824"/>
<dbReference type="Pfam" id="PF00520">
    <property type="entry name" value="Ion_trans"/>
    <property type="match status" value="1"/>
</dbReference>
<evidence type="ECO:0000256" key="14">
    <source>
        <dbReference type="ARBA" id="ARBA00034430"/>
    </source>
</evidence>
<dbReference type="InterPro" id="IPR005821">
    <property type="entry name" value="Ion_trans_dom"/>
</dbReference>
<evidence type="ECO:0000256" key="8">
    <source>
        <dbReference type="ARBA" id="ARBA00022992"/>
    </source>
</evidence>
<reference evidence="19" key="1">
    <citation type="submission" date="2025-08" db="UniProtKB">
        <authorList>
            <consortium name="Ensembl"/>
        </authorList>
    </citation>
    <scope>IDENTIFICATION</scope>
</reference>
<keyword evidence="20" id="KW-1185">Reference proteome</keyword>
<evidence type="ECO:0000259" key="18">
    <source>
        <dbReference type="PROSITE" id="PS50042"/>
    </source>
</evidence>
<dbReference type="InterPro" id="IPR018490">
    <property type="entry name" value="cNMP-bd_dom_sf"/>
</dbReference>
<evidence type="ECO:0000256" key="6">
    <source>
        <dbReference type="ARBA" id="ARBA00022741"/>
    </source>
</evidence>
<comment type="catalytic activity">
    <reaction evidence="14">
        <text>K(+)(in) = K(+)(out)</text>
        <dbReference type="Rhea" id="RHEA:29463"/>
        <dbReference type="ChEBI" id="CHEBI:29103"/>
    </reaction>
</comment>
<dbReference type="AlphaFoldDB" id="A0A670YGH0"/>
<dbReference type="SMART" id="SM00100">
    <property type="entry name" value="cNMP"/>
    <property type="match status" value="1"/>
</dbReference>
<keyword evidence="2" id="KW-0813">Transport</keyword>
<keyword evidence="3" id="KW-0140">cGMP</keyword>
<dbReference type="Gene3D" id="1.10.287.70">
    <property type="match status" value="1"/>
</dbReference>
<dbReference type="Proteomes" id="UP000472273">
    <property type="component" value="Unplaced"/>
</dbReference>
<feature type="transmembrane region" description="Helical" evidence="17">
    <location>
        <begin position="323"/>
        <end position="341"/>
    </location>
</feature>
<keyword evidence="11" id="KW-1071">Ligand-gated ion channel</keyword>
<keyword evidence="10 17" id="KW-0472">Membrane</keyword>
<dbReference type="GO" id="GO:0017071">
    <property type="term" value="C:intracellular cyclic nucleotide activated cation channel complex"/>
    <property type="evidence" value="ECO:0007669"/>
    <property type="project" value="TreeGrafter"/>
</dbReference>
<proteinExistence type="predicted"/>
<feature type="transmembrane region" description="Helical" evidence="17">
    <location>
        <begin position="209"/>
        <end position="228"/>
    </location>
</feature>
<dbReference type="Pfam" id="PF00027">
    <property type="entry name" value="cNMP_binding"/>
    <property type="match status" value="1"/>
</dbReference>
<dbReference type="Ensembl" id="ENSPTXT00000008884.1">
    <property type="protein sequence ID" value="ENSPTXP00000008582.1"/>
    <property type="gene ID" value="ENSPTXG00000006212.1"/>
</dbReference>